<dbReference type="PANTHER" id="PTHR14614:SF157">
    <property type="entry name" value="METHYLTRANSFERASE TYPE 12 DOMAIN-CONTAINING PROTEIN"/>
    <property type="match status" value="1"/>
</dbReference>
<dbReference type="Gene3D" id="3.40.50.150">
    <property type="entry name" value="Vaccinia Virus protein VP39"/>
    <property type="match status" value="1"/>
</dbReference>
<evidence type="ECO:0000313" key="1">
    <source>
        <dbReference type="EMBL" id="CAE0241159.1"/>
    </source>
</evidence>
<gene>
    <name evidence="1" type="ORF">PBIL07802_LOCUS3321</name>
</gene>
<sequence>MSRNAEAEEEEHKVAESHVAVPLVVDDERYTLTRRNPMEFDEVDPYFFDESYSVAAMTGFLVWDGCWVLMKYLRKESVASTLKGKRVLELGSGTGIVGLYAALLGAHSLCTDIAPVVEGSVWENVERLHRQTVAKGIKVDEGVVDSSKKAWPLAQLVGSRGGSAAGCPLDWRESLDMLDKLPSKKPRLGEEDVVNSLEYDIILASETIWLSELVEAFVATTAALLTKGPKGKKCILSFRDRTKTQTSEVFASGEKLIKAFADRGCTMEQVYYDTADEIPGLFVFVFEIFATDTSS</sequence>
<protein>
    <submittedName>
        <fullName evidence="1">Uncharacterized protein</fullName>
    </submittedName>
</protein>
<dbReference type="PANTHER" id="PTHR14614">
    <property type="entry name" value="HEPATOCELLULAR CARCINOMA-ASSOCIATED ANTIGEN"/>
    <property type="match status" value="1"/>
</dbReference>
<dbReference type="InterPro" id="IPR019410">
    <property type="entry name" value="Methyltransf_16"/>
</dbReference>
<dbReference type="InterPro" id="IPR029063">
    <property type="entry name" value="SAM-dependent_MTases_sf"/>
</dbReference>
<reference evidence="1" key="1">
    <citation type="submission" date="2021-01" db="EMBL/GenBank/DDBJ databases">
        <authorList>
            <person name="Corre E."/>
            <person name="Pelletier E."/>
            <person name="Niang G."/>
            <person name="Scheremetjew M."/>
            <person name="Finn R."/>
            <person name="Kale V."/>
            <person name="Holt S."/>
            <person name="Cochrane G."/>
            <person name="Meng A."/>
            <person name="Brown T."/>
            <person name="Cohen L."/>
        </authorList>
    </citation>
    <scope>NUCLEOTIDE SEQUENCE</scope>
    <source>
        <strain evidence="1">NIES-2562</strain>
    </source>
</reference>
<name>A0A7S3CYL4_9EUKA</name>
<dbReference type="SUPFAM" id="SSF53335">
    <property type="entry name" value="S-adenosyl-L-methionine-dependent methyltransferases"/>
    <property type="match status" value="1"/>
</dbReference>
<dbReference type="AlphaFoldDB" id="A0A7S3CYL4"/>
<dbReference type="CDD" id="cd02440">
    <property type="entry name" value="AdoMet_MTases"/>
    <property type="match status" value="1"/>
</dbReference>
<dbReference type="EMBL" id="HBIB01005522">
    <property type="protein sequence ID" value="CAE0241159.1"/>
    <property type="molecule type" value="Transcribed_RNA"/>
</dbReference>
<accession>A0A7S3CYL4</accession>
<organism evidence="1">
    <name type="scientific">Palpitomonas bilix</name>
    <dbReference type="NCBI Taxonomy" id="652834"/>
    <lineage>
        <taxon>Eukaryota</taxon>
        <taxon>Eukaryota incertae sedis</taxon>
    </lineage>
</organism>
<dbReference type="Pfam" id="PF10294">
    <property type="entry name" value="Methyltransf_16"/>
    <property type="match status" value="1"/>
</dbReference>
<proteinExistence type="predicted"/>